<keyword evidence="1" id="KW-1133">Transmembrane helix</keyword>
<dbReference type="InterPro" id="IPR012373">
    <property type="entry name" value="Ferrdict_sens_TM"/>
</dbReference>
<comment type="caution">
    <text evidence="3">The sequence shown here is derived from an EMBL/GenBank/DDBJ whole genome shotgun (WGS) entry which is preliminary data.</text>
</comment>
<feature type="domain" description="FecR protein" evidence="2">
    <location>
        <begin position="104"/>
        <end position="195"/>
    </location>
</feature>
<gene>
    <name evidence="3" type="ORF">GGR89_002088</name>
</gene>
<keyword evidence="1 3" id="KW-0812">Transmembrane</keyword>
<dbReference type="PANTHER" id="PTHR30273:SF2">
    <property type="entry name" value="PROTEIN FECR"/>
    <property type="match status" value="1"/>
</dbReference>
<feature type="transmembrane region" description="Helical" evidence="1">
    <location>
        <begin position="71"/>
        <end position="93"/>
    </location>
</feature>
<evidence type="ECO:0000256" key="1">
    <source>
        <dbReference type="SAM" id="Phobius"/>
    </source>
</evidence>
<dbReference type="PIRSF" id="PIRSF018266">
    <property type="entry name" value="FecR"/>
    <property type="match status" value="1"/>
</dbReference>
<accession>A0A7X6BCN3</accession>
<evidence type="ECO:0000313" key="3">
    <source>
        <dbReference type="EMBL" id="NJB97773.1"/>
    </source>
</evidence>
<dbReference type="Gene3D" id="2.60.120.1440">
    <property type="match status" value="1"/>
</dbReference>
<evidence type="ECO:0000313" key="4">
    <source>
        <dbReference type="Proteomes" id="UP000531251"/>
    </source>
</evidence>
<dbReference type="EMBL" id="JAATJB010000005">
    <property type="protein sequence ID" value="NJB97773.1"/>
    <property type="molecule type" value="Genomic_DNA"/>
</dbReference>
<evidence type="ECO:0000259" key="2">
    <source>
        <dbReference type="Pfam" id="PF04773"/>
    </source>
</evidence>
<reference evidence="3 4" key="1">
    <citation type="submission" date="2020-03" db="EMBL/GenBank/DDBJ databases">
        <title>Genomic Encyclopedia of Type Strains, Phase IV (KMG-IV): sequencing the most valuable type-strain genomes for metagenomic binning, comparative biology and taxonomic classification.</title>
        <authorList>
            <person name="Goeker M."/>
        </authorList>
    </citation>
    <scope>NUCLEOTIDE SEQUENCE [LARGE SCALE GENOMIC DNA]</scope>
    <source>
        <strain evidence="3 4">DSM 7225</strain>
    </source>
</reference>
<dbReference type="InterPro" id="IPR006860">
    <property type="entry name" value="FecR"/>
</dbReference>
<dbReference type="Pfam" id="PF04773">
    <property type="entry name" value="FecR"/>
    <property type="match status" value="1"/>
</dbReference>
<dbReference type="Proteomes" id="UP000531251">
    <property type="component" value="Unassembled WGS sequence"/>
</dbReference>
<sequence>MSLNPTRRAALHDAARWAMREDEAVLREAPPPAAAEVQAMLDDRALSDAMAQLPRLSDAEIRALRTRRRTAIGTGGLLGIAAVLGIGGWQAGWYRAAAPAPLHYETARGQMLDVKLADGSSVHLNGATSLDVTLEEDRRSVTMQRGEAYFDVAHLPDRPFTVHAGGAATQVLGTAFDIDIAAGGVRLAVYRGRVRFGDAAAAVIVPAGWRTRFADGRAQPPTRFDAAQKDWRDGWLDIDAMPLGDLVDALNRRGGPLIAPPPPSLRGLAVSGRFRLDSPQALLDAMGLAYGFRTTRTGGELRLEATVDDANPSRP</sequence>
<keyword evidence="1" id="KW-0472">Membrane</keyword>
<protein>
    <submittedName>
        <fullName evidence="3">Transmembrane sensor</fullName>
    </submittedName>
</protein>
<proteinExistence type="predicted"/>
<keyword evidence="4" id="KW-1185">Reference proteome</keyword>
<name>A0A7X6BCN3_9SPHN</name>
<dbReference type="AlphaFoldDB" id="A0A7X6BCN3"/>
<dbReference type="RefSeq" id="WP_125972076.1">
    <property type="nucleotide sequence ID" value="NZ_JAATJB010000005.1"/>
</dbReference>
<dbReference type="PANTHER" id="PTHR30273">
    <property type="entry name" value="PERIPLASMIC SIGNAL SENSOR AND SIGMA FACTOR ACTIVATOR FECR-RELATED"/>
    <property type="match status" value="1"/>
</dbReference>
<organism evidence="3 4">
    <name type="scientific">Sphingomonas trueperi</name>
    <dbReference type="NCBI Taxonomy" id="53317"/>
    <lineage>
        <taxon>Bacteria</taxon>
        <taxon>Pseudomonadati</taxon>
        <taxon>Pseudomonadota</taxon>
        <taxon>Alphaproteobacteria</taxon>
        <taxon>Sphingomonadales</taxon>
        <taxon>Sphingomonadaceae</taxon>
        <taxon>Sphingomonas</taxon>
    </lineage>
</organism>
<dbReference type="GO" id="GO:0016989">
    <property type="term" value="F:sigma factor antagonist activity"/>
    <property type="evidence" value="ECO:0007669"/>
    <property type="project" value="TreeGrafter"/>
</dbReference>